<evidence type="ECO:0000313" key="9">
    <source>
        <dbReference type="Proteomes" id="UP000178270"/>
    </source>
</evidence>
<sequence>MKSSKLSTQPYKGARDFYPNDMQIRNYIFNTWRKVCKSYGYEEYDGPFLESFDLYAAKTGEEIVNEQLYSFEDRGGRKVAIRPEMTPTLARMVSQKYKTLLQPIRWFSIPNLWRYEKPQKGRLREHYQLNVDIFGINDISADFETISVLVDIMRAFGAKENMFEIRVGNRRLIEDVYKLFSISKDKTQRINKAIDKKSKISEKEFKELLEKDAKLNSREIDSICQFLKDPQEIINKLESASEGAREVKTLLDMACVSNIDKFIKYDPSIIRGIDYYTGNVFELYNLDPENTRAMSGGGRYDNLVELFIDEKISGTGFGMGDVTLQNFLENWKLLPTPAGDCEYLITVWPENSTNKYFQISLEIANTLRQKGVNVQLWLDKNTKLDKQLKYADRKNIKFVVIVGESELNNKGITIKNLVNQTQETKSLEKFLSEVK</sequence>
<dbReference type="InterPro" id="IPR004516">
    <property type="entry name" value="HisRS/HisZ"/>
</dbReference>
<evidence type="ECO:0000256" key="4">
    <source>
        <dbReference type="ARBA" id="ARBA00047639"/>
    </source>
</evidence>
<comment type="catalytic activity">
    <reaction evidence="4 5">
        <text>tRNA(His) + L-histidine + ATP = L-histidyl-tRNA(His) + AMP + diphosphate + H(+)</text>
        <dbReference type="Rhea" id="RHEA:17313"/>
        <dbReference type="Rhea" id="RHEA-COMP:9665"/>
        <dbReference type="Rhea" id="RHEA-COMP:9689"/>
        <dbReference type="ChEBI" id="CHEBI:15378"/>
        <dbReference type="ChEBI" id="CHEBI:30616"/>
        <dbReference type="ChEBI" id="CHEBI:33019"/>
        <dbReference type="ChEBI" id="CHEBI:57595"/>
        <dbReference type="ChEBI" id="CHEBI:78442"/>
        <dbReference type="ChEBI" id="CHEBI:78527"/>
        <dbReference type="ChEBI" id="CHEBI:456215"/>
        <dbReference type="EC" id="6.1.1.21"/>
    </reaction>
</comment>
<comment type="subcellular location">
    <subcellularLocation>
        <location evidence="5">Cytoplasm</location>
    </subcellularLocation>
</comment>
<evidence type="ECO:0000256" key="3">
    <source>
        <dbReference type="ARBA" id="ARBA00023146"/>
    </source>
</evidence>
<gene>
    <name evidence="5" type="primary">hisS</name>
    <name evidence="8" type="ORF">A3K42_00925</name>
</gene>
<dbReference type="EC" id="6.1.1.21" evidence="5"/>
<dbReference type="InterPro" id="IPR004154">
    <property type="entry name" value="Anticodon-bd"/>
</dbReference>
<dbReference type="GO" id="GO:0005524">
    <property type="term" value="F:ATP binding"/>
    <property type="evidence" value="ECO:0007669"/>
    <property type="project" value="UniProtKB-UniRule"/>
</dbReference>
<evidence type="ECO:0000256" key="5">
    <source>
        <dbReference type="HAMAP-Rule" id="MF_00127"/>
    </source>
</evidence>
<dbReference type="SUPFAM" id="SSF52954">
    <property type="entry name" value="Class II aaRS ABD-related"/>
    <property type="match status" value="1"/>
</dbReference>
<dbReference type="GO" id="GO:0005737">
    <property type="term" value="C:cytoplasm"/>
    <property type="evidence" value="ECO:0007669"/>
    <property type="project" value="UniProtKB-SubCell"/>
</dbReference>
<protein>
    <recommendedName>
        <fullName evidence="5">Histidine--tRNA ligase</fullName>
        <ecNumber evidence="5">6.1.1.21</ecNumber>
    </recommendedName>
    <alternativeName>
        <fullName evidence="5">Histidyl-tRNA synthetase</fullName>
        <shortName evidence="5">HisRS</shortName>
    </alternativeName>
</protein>
<proteinExistence type="inferred from homology"/>
<evidence type="ECO:0000256" key="1">
    <source>
        <dbReference type="ARBA" id="ARBA00008226"/>
    </source>
</evidence>
<evidence type="ECO:0000259" key="7">
    <source>
        <dbReference type="PROSITE" id="PS50862"/>
    </source>
</evidence>
<dbReference type="Gene3D" id="3.40.50.800">
    <property type="entry name" value="Anticodon-binding domain"/>
    <property type="match status" value="1"/>
</dbReference>
<dbReference type="GO" id="GO:0006427">
    <property type="term" value="P:histidyl-tRNA aminoacylation"/>
    <property type="evidence" value="ECO:0007669"/>
    <property type="project" value="UniProtKB-UniRule"/>
</dbReference>
<keyword evidence="2 5" id="KW-0547">Nucleotide-binding</keyword>
<evidence type="ECO:0000313" key="8">
    <source>
        <dbReference type="EMBL" id="OGC38706.1"/>
    </source>
</evidence>
<evidence type="ECO:0000256" key="2">
    <source>
        <dbReference type="ARBA" id="ARBA00022741"/>
    </source>
</evidence>
<comment type="caution">
    <text evidence="8">The sequence shown here is derived from an EMBL/GenBank/DDBJ whole genome shotgun (WGS) entry which is preliminary data.</text>
</comment>
<dbReference type="InterPro" id="IPR041715">
    <property type="entry name" value="HisRS-like_core"/>
</dbReference>
<dbReference type="InterPro" id="IPR006195">
    <property type="entry name" value="aa-tRNA-synth_II"/>
</dbReference>
<feature type="binding site" evidence="6">
    <location>
        <position position="271"/>
    </location>
    <ligand>
        <name>L-histidine</name>
        <dbReference type="ChEBI" id="CHEBI:57595"/>
    </ligand>
</feature>
<dbReference type="Gene3D" id="3.30.930.10">
    <property type="entry name" value="Bira Bifunctional Protein, Domain 2"/>
    <property type="match status" value="1"/>
</dbReference>
<comment type="subunit">
    <text evidence="5">Homodimer.</text>
</comment>
<feature type="binding site" evidence="6">
    <location>
        <position position="128"/>
    </location>
    <ligand>
        <name>L-histidine</name>
        <dbReference type="ChEBI" id="CHEBI:57595"/>
    </ligand>
</feature>
<dbReference type="InterPro" id="IPR015807">
    <property type="entry name" value="His-tRNA-ligase"/>
</dbReference>
<dbReference type="InterPro" id="IPR036621">
    <property type="entry name" value="Anticodon-bd_dom_sf"/>
</dbReference>
<dbReference type="PIRSF" id="PIRSF001549">
    <property type="entry name" value="His-tRNA_synth"/>
    <property type="match status" value="1"/>
</dbReference>
<dbReference type="EMBL" id="MEUS01000021">
    <property type="protein sequence ID" value="OGC38706.1"/>
    <property type="molecule type" value="Genomic_DNA"/>
</dbReference>
<keyword evidence="5" id="KW-0963">Cytoplasm</keyword>
<keyword evidence="3 5" id="KW-0030">Aminoacyl-tRNA synthetase</keyword>
<evidence type="ECO:0000256" key="6">
    <source>
        <dbReference type="PIRSR" id="PIRSR001549-1"/>
    </source>
</evidence>
<dbReference type="HAMAP" id="MF_00127">
    <property type="entry name" value="His_tRNA_synth"/>
    <property type="match status" value="1"/>
</dbReference>
<dbReference type="Proteomes" id="UP000178270">
    <property type="component" value="Unassembled WGS sequence"/>
</dbReference>
<dbReference type="AlphaFoldDB" id="A0A1F4U184"/>
<comment type="similarity">
    <text evidence="1 5">Belongs to the class-II aminoacyl-tRNA synthetase family.</text>
</comment>
<accession>A0A1F4U184</accession>
<reference evidence="8 9" key="1">
    <citation type="journal article" date="2016" name="Nat. Commun.">
        <title>Thousands of microbial genomes shed light on interconnected biogeochemical processes in an aquifer system.</title>
        <authorList>
            <person name="Anantharaman K."/>
            <person name="Brown C.T."/>
            <person name="Hug L.A."/>
            <person name="Sharon I."/>
            <person name="Castelle C.J."/>
            <person name="Probst A.J."/>
            <person name="Thomas B.C."/>
            <person name="Singh A."/>
            <person name="Wilkins M.J."/>
            <person name="Karaoz U."/>
            <person name="Brodie E.L."/>
            <person name="Williams K.H."/>
            <person name="Hubbard S.S."/>
            <person name="Banfield J.F."/>
        </authorList>
    </citation>
    <scope>NUCLEOTIDE SEQUENCE [LARGE SCALE GENOMIC DNA]</scope>
</reference>
<dbReference type="Pfam" id="PF13393">
    <property type="entry name" value="tRNA-synt_His"/>
    <property type="match status" value="1"/>
</dbReference>
<keyword evidence="5 8" id="KW-0436">Ligase</keyword>
<dbReference type="CDD" id="cd00773">
    <property type="entry name" value="HisRS-like_core"/>
    <property type="match status" value="1"/>
</dbReference>
<keyword evidence="5" id="KW-0648">Protein biosynthesis</keyword>
<dbReference type="PANTHER" id="PTHR43707">
    <property type="entry name" value="HISTIDYL-TRNA SYNTHETASE"/>
    <property type="match status" value="1"/>
</dbReference>
<feature type="binding site" evidence="6">
    <location>
        <position position="114"/>
    </location>
    <ligand>
        <name>L-histidine</name>
        <dbReference type="ChEBI" id="CHEBI:57595"/>
    </ligand>
</feature>
<keyword evidence="5" id="KW-0067">ATP-binding</keyword>
<dbReference type="Pfam" id="PF03129">
    <property type="entry name" value="HGTP_anticodon"/>
    <property type="match status" value="1"/>
</dbReference>
<feature type="binding site" evidence="6">
    <location>
        <begin position="275"/>
        <end position="276"/>
    </location>
    <ligand>
        <name>L-histidine</name>
        <dbReference type="ChEBI" id="CHEBI:57595"/>
    </ligand>
</feature>
<dbReference type="NCBIfam" id="TIGR00442">
    <property type="entry name" value="hisS"/>
    <property type="match status" value="1"/>
</dbReference>
<dbReference type="InterPro" id="IPR045864">
    <property type="entry name" value="aa-tRNA-synth_II/BPL/LPL"/>
</dbReference>
<dbReference type="PROSITE" id="PS50862">
    <property type="entry name" value="AA_TRNA_LIGASE_II"/>
    <property type="match status" value="1"/>
</dbReference>
<dbReference type="GO" id="GO:0004821">
    <property type="term" value="F:histidine-tRNA ligase activity"/>
    <property type="evidence" value="ECO:0007669"/>
    <property type="project" value="UniProtKB-UniRule"/>
</dbReference>
<organism evidence="8 9">
    <name type="scientific">candidate division WWE3 bacterium RBG_13_37_7</name>
    <dbReference type="NCBI Taxonomy" id="1802609"/>
    <lineage>
        <taxon>Bacteria</taxon>
        <taxon>Katanobacteria</taxon>
    </lineage>
</organism>
<feature type="binding site" evidence="6">
    <location>
        <begin position="84"/>
        <end position="86"/>
    </location>
    <ligand>
        <name>L-histidine</name>
        <dbReference type="ChEBI" id="CHEBI:57595"/>
    </ligand>
</feature>
<name>A0A1F4U184_UNCKA</name>
<feature type="domain" description="Aminoacyl-transfer RNA synthetases class-II family profile" evidence="7">
    <location>
        <begin position="13"/>
        <end position="335"/>
    </location>
</feature>
<dbReference type="PANTHER" id="PTHR43707:SF1">
    <property type="entry name" value="HISTIDINE--TRNA LIGASE, MITOCHONDRIAL-RELATED"/>
    <property type="match status" value="1"/>
</dbReference>
<dbReference type="SUPFAM" id="SSF55681">
    <property type="entry name" value="Class II aaRS and biotin synthetases"/>
    <property type="match status" value="1"/>
</dbReference>
<feature type="binding site" evidence="6">
    <location>
        <position position="132"/>
    </location>
    <ligand>
        <name>L-histidine</name>
        <dbReference type="ChEBI" id="CHEBI:57595"/>
    </ligand>
</feature>